<dbReference type="Proteomes" id="UP000485367">
    <property type="component" value="Unassembled WGS sequence"/>
</dbReference>
<feature type="transmembrane region" description="Helical" evidence="1">
    <location>
        <begin position="34"/>
        <end position="55"/>
    </location>
</feature>
<comment type="caution">
    <text evidence="2">The sequence shown here is derived from an EMBL/GenBank/DDBJ whole genome shotgun (WGS) entry which is preliminary data.</text>
</comment>
<dbReference type="AlphaFoldDB" id="A0A1V5SF93"/>
<dbReference type="EMBL" id="MWBO01000017">
    <property type="protein sequence ID" value="OQA52913.1"/>
    <property type="molecule type" value="Genomic_DNA"/>
</dbReference>
<name>A0A1V5SF93_9BACT</name>
<accession>A0A1V5SF93</accession>
<keyword evidence="1" id="KW-1133">Transmembrane helix</keyword>
<evidence type="ECO:0000313" key="2">
    <source>
        <dbReference type="EMBL" id="OQA52913.1"/>
    </source>
</evidence>
<protein>
    <submittedName>
        <fullName evidence="2">Uncharacterized protein</fullName>
    </submittedName>
</protein>
<organism evidence="2">
    <name type="scientific">candidate division WS2 bacterium ADurb.Bin280</name>
    <dbReference type="NCBI Taxonomy" id="1852829"/>
    <lineage>
        <taxon>Bacteria</taxon>
        <taxon>candidate division WS2</taxon>
    </lineage>
</organism>
<proteinExistence type="predicted"/>
<reference evidence="2" key="1">
    <citation type="submission" date="2017-02" db="EMBL/GenBank/DDBJ databases">
        <title>Delving into the versatile metabolic prowess of the omnipresent phylum Bacteroidetes.</title>
        <authorList>
            <person name="Nobu M.K."/>
            <person name="Mei R."/>
            <person name="Narihiro T."/>
            <person name="Kuroda K."/>
            <person name="Liu W.-T."/>
        </authorList>
    </citation>
    <scope>NUCLEOTIDE SEQUENCE</scope>
    <source>
        <strain evidence="2">ADurb.Bin280</strain>
    </source>
</reference>
<feature type="transmembrane region" description="Helical" evidence="1">
    <location>
        <begin position="7"/>
        <end position="28"/>
    </location>
</feature>
<evidence type="ECO:0000256" key="1">
    <source>
        <dbReference type="SAM" id="Phobius"/>
    </source>
</evidence>
<keyword evidence="1" id="KW-0472">Membrane</keyword>
<keyword evidence="1" id="KW-0812">Transmembrane</keyword>
<sequence>MMRKFINIFIALFHLILILVALTSFLWLDWKIVLLGYVLYIVQKWIFKGCVLSFAQFGASDGKPKQHFTPYYLKKFFGFDTEEHVISRYLDYVVSPTVPLIAIIIQELFNFQPLLINIG</sequence>
<gene>
    <name evidence="2" type="ORF">BWY43_00284</name>
</gene>